<dbReference type="NCBIfam" id="TIGR00756">
    <property type="entry name" value="PPR"/>
    <property type="match status" value="3"/>
</dbReference>
<protein>
    <recommendedName>
        <fullName evidence="9">Pentacotripeptide-repeat region of PRORP domain-containing protein</fullName>
    </recommendedName>
</protein>
<dbReference type="GeneID" id="28982128"/>
<dbReference type="OrthoDB" id="411857at2759"/>
<evidence type="ECO:0000313" key="8">
    <source>
        <dbReference type="Proteomes" id="UP000053611"/>
    </source>
</evidence>
<evidence type="ECO:0000256" key="2">
    <source>
        <dbReference type="ARBA" id="ARBA00022737"/>
    </source>
</evidence>
<dbReference type="Proteomes" id="UP000053611">
    <property type="component" value="Unassembled WGS sequence"/>
</dbReference>
<comment type="subunit">
    <text evidence="4">Binds to mitochondrial small subunit 15S rRNA.</text>
</comment>
<dbReference type="STRING" id="879819.A0A0J0XFU9"/>
<evidence type="ECO:0000256" key="4">
    <source>
        <dbReference type="ARBA" id="ARBA00044511"/>
    </source>
</evidence>
<dbReference type="PANTHER" id="PTHR47447">
    <property type="entry name" value="OS03G0856100 PROTEIN"/>
    <property type="match status" value="1"/>
</dbReference>
<gene>
    <name evidence="7" type="ORF">CC85DRAFT_278635</name>
</gene>
<dbReference type="PROSITE" id="PS51375">
    <property type="entry name" value="PPR"/>
    <property type="match status" value="3"/>
</dbReference>
<evidence type="ECO:0000313" key="7">
    <source>
        <dbReference type="EMBL" id="KLT39948.1"/>
    </source>
</evidence>
<accession>A0A0J0XFU9</accession>
<comment type="similarity">
    <text evidence="1">Belongs to the CCM1 family.</text>
</comment>
<feature type="compositionally biased region" description="Polar residues" evidence="6">
    <location>
        <begin position="884"/>
        <end position="894"/>
    </location>
</feature>
<dbReference type="EMBL" id="KQ087245">
    <property type="protein sequence ID" value="KLT39948.1"/>
    <property type="molecule type" value="Genomic_DNA"/>
</dbReference>
<feature type="repeat" description="PPR" evidence="5">
    <location>
        <begin position="1111"/>
        <end position="1141"/>
    </location>
</feature>
<evidence type="ECO:0000256" key="1">
    <source>
        <dbReference type="ARBA" id="ARBA00006192"/>
    </source>
</evidence>
<reference evidence="7 8" key="1">
    <citation type="submission" date="2015-03" db="EMBL/GenBank/DDBJ databases">
        <title>Genomics and transcriptomics of the oil-accumulating basidiomycete yeast T. oleaginosus allow insights into substrate utilization and the diverse evolutionary trajectories of mating systems in fungi.</title>
        <authorList>
            <consortium name="DOE Joint Genome Institute"/>
            <person name="Kourist R."/>
            <person name="Kracht O."/>
            <person name="Bracharz F."/>
            <person name="Lipzen A."/>
            <person name="Nolan M."/>
            <person name="Ohm R."/>
            <person name="Grigoriev I."/>
            <person name="Sun S."/>
            <person name="Heitman J."/>
            <person name="Bruck T."/>
            <person name="Nowrousian M."/>
        </authorList>
    </citation>
    <scope>NUCLEOTIDE SEQUENCE [LARGE SCALE GENOMIC DNA]</scope>
    <source>
        <strain evidence="7 8">IBC0246</strain>
    </source>
</reference>
<feature type="region of interest" description="Disordered" evidence="6">
    <location>
        <begin position="230"/>
        <end position="268"/>
    </location>
</feature>
<name>A0A0J0XFU9_9TREE</name>
<dbReference type="SMR" id="A0A0J0XFU9"/>
<evidence type="ECO:0000256" key="6">
    <source>
        <dbReference type="SAM" id="MobiDB-lite"/>
    </source>
</evidence>
<dbReference type="Pfam" id="PF01535">
    <property type="entry name" value="PPR"/>
    <property type="match status" value="1"/>
</dbReference>
<proteinExistence type="inferred from homology"/>
<dbReference type="InterPro" id="IPR002885">
    <property type="entry name" value="PPR_rpt"/>
</dbReference>
<evidence type="ECO:0000256" key="3">
    <source>
        <dbReference type="ARBA" id="ARBA00044493"/>
    </source>
</evidence>
<keyword evidence="2" id="KW-0677">Repeat</keyword>
<dbReference type="PANTHER" id="PTHR47447:SF23">
    <property type="entry name" value="PENTACOTRIPEPTIDE-REPEAT REGION OF PRORP DOMAIN-CONTAINING PROTEIN"/>
    <property type="match status" value="1"/>
</dbReference>
<dbReference type="RefSeq" id="XP_018276439.1">
    <property type="nucleotide sequence ID" value="XM_018421525.1"/>
</dbReference>
<feature type="region of interest" description="Disordered" evidence="6">
    <location>
        <begin position="880"/>
        <end position="910"/>
    </location>
</feature>
<feature type="repeat" description="PPR" evidence="5">
    <location>
        <begin position="1076"/>
        <end position="1110"/>
    </location>
</feature>
<comment type="function">
    <text evidence="3">Regulates mitochondrial small subunit maturation by controlling 15S rRNA 5'-end processing. Localizes to the 5' precursor of the 15S rRNA in a position that is subsequently occupied by mS47 in the mature yeast mtSSU. Uses structure and sequence-specific RNA recognition, binding to a single-stranded region of the precursor and specifically recognizing bases -6 to -1. The exchange of Ccm1 for mS47 is coupled to the irreversible removal of precursor rRNA that is accompanied by conformational changes of the mitoribosomal proteins uS5m and mS26. These conformational changes signal completion of 5'-end rRNA processing through protection of the mature 5'-end of the 15S rRNA and stabilization of mS47. The removal of the 5' precursor together with the dissociation of Ccm1 may be catalyzed by the 5'-3' exoribonuclease Pet127. Involved in the specific removal of group I introns in mitochondrial encoded transcripts.</text>
</comment>
<keyword evidence="8" id="KW-1185">Reference proteome</keyword>
<organism evidence="7 8">
    <name type="scientific">Cutaneotrichosporon oleaginosum</name>
    <dbReference type="NCBI Taxonomy" id="879819"/>
    <lineage>
        <taxon>Eukaryota</taxon>
        <taxon>Fungi</taxon>
        <taxon>Dikarya</taxon>
        <taxon>Basidiomycota</taxon>
        <taxon>Agaricomycotina</taxon>
        <taxon>Tremellomycetes</taxon>
        <taxon>Trichosporonales</taxon>
        <taxon>Trichosporonaceae</taxon>
        <taxon>Cutaneotrichosporon</taxon>
    </lineage>
</organism>
<feature type="repeat" description="PPR" evidence="5">
    <location>
        <begin position="1296"/>
        <end position="1326"/>
    </location>
</feature>
<dbReference type="InterPro" id="IPR011990">
    <property type="entry name" value="TPR-like_helical_dom_sf"/>
</dbReference>
<sequence>MPMLSKAATTFRPFLRFQTQHQPDLFTSNPSLIHHLNQHGIVAQGAAQTATGSGGAAGGAGRAYGGASGGYTGSSRAFASLAGSSGEIAGVNNSAEEREKRKARQSAAFALKRGAKVPEPTIPRTVMMKDRMAPLAGSRPVTMIEMREEGAEERASITYPAWTALPPDAAPGGPLWVTGSAPRPIGARAFSTTVQRSDHDEHVPVPLISGAGPSRIEQPNHVLQDLAGLDLGRPGRVGQRRRNSTASVVRSETDEAPDVLSPRAPRDADQQADYNIFRAIEDSDKNNTEFVRRLIEHYRQPRTGEQASSTLAEQYPLPAGYTTATYNAILSFLLQHRRRGASIASILDIYNEMLARDIVPNIRTTCLVVRALCLREEDVSAASRRWVQEMETQKLNEQQLGVSAAKDENAAQIIEGYQHEQNLASAVNLYRVATTFFKGSGSSPGAIKKMEQNALEDLLTAAATSIGLPHAPQPETIQFLLDQLNAVPTVYLARQLDSVVAGFQLLAVLKDLEGTKKLWDRLLTDRPDFFTNQSYGARAAEAQSEAIKAFFAAGDKAKAVEIANVKGEGKYLHLALASSLAKAGELDEAIKLLGEGGAETNTSIVAVLDVAEALVAAGRYKEGVNYITQLRRSALVNHPGRGLDGNRTRNIYTRVLGATLKNPEDPELISALADAAASCSSRVEPTLLAKHIEILVNTARYSDISPLLLNGPSSPKQAAAAENEDTALLREAFAAVVTSEAPISVVLQAIRGFARLGHPVAHPSDSIPLPTAVVDKYVASRARVQTVGELGIQLDGWYRLLEAFDAIPTSHIDAGAADAALETFMADLAEAQKSGGLKLPNTIFTSTSVQQLVGILTARFGVEHTTELVTKAFGDRASHLLPTPEQSRAGSESEFTLPPTPESAQSPPATVQPVSEHTLHINPKLAGLIDRLQAPVPPVTAVQVYSTIRDSISRENAVPAPDAIGRLIAQLARAGEEAKARELYQLAQVVLASCLPDPQQQAEGWRAVEDSMIAACCFLGQLEQAGMHRARIIEAGMAPSADAYATMIASSRDSTDDALVARELFDESQSLGVVPHLYLFNTIISKLSKARKAEMALDLFQHMKSAGIRPSSVTYGAVINACCRVGDAESAETLFEEMVKQPNFKPRVPPFNTMMQFHLQTRPSRQRVLHYYDSMRAAGVRPSAHTYKLLLDAYGTLSPTDLTAMNRVFGELCADRKVPVQGTHWASLIMAFGLHGGDVAKALSVFDSIGSHPSTKSAVPEPVVWEAILNVLGQKGTLEQLEAMRARLDKSGARPTAYVCNVLIAGYAKHGHIERAREVFESMADSVTGVAAPNNHPALLTSSGHVKPASTTPLADKVYREPSTYEAMVRAELLAGERGRAEAVLARMEERRYPVAVWMKARAILDEGI</sequence>
<dbReference type="Pfam" id="PF13041">
    <property type="entry name" value="PPR_2"/>
    <property type="match status" value="1"/>
</dbReference>
<dbReference type="Gene3D" id="1.25.40.10">
    <property type="entry name" value="Tetratricopeptide repeat domain"/>
    <property type="match status" value="3"/>
</dbReference>
<evidence type="ECO:0008006" key="9">
    <source>
        <dbReference type="Google" id="ProtNLM"/>
    </source>
</evidence>
<evidence type="ECO:0000256" key="5">
    <source>
        <dbReference type="PROSITE-ProRule" id="PRU00708"/>
    </source>
</evidence>